<protein>
    <submittedName>
        <fullName evidence="3">Glycosyltransferase family 4 protein</fullName>
    </submittedName>
</protein>
<evidence type="ECO:0000259" key="2">
    <source>
        <dbReference type="Pfam" id="PF13477"/>
    </source>
</evidence>
<dbReference type="SUPFAM" id="SSF53756">
    <property type="entry name" value="UDP-Glycosyltransferase/glycogen phosphorylase"/>
    <property type="match status" value="1"/>
</dbReference>
<dbReference type="Proteomes" id="UP001464555">
    <property type="component" value="Unassembled WGS sequence"/>
</dbReference>
<proteinExistence type="predicted"/>
<accession>A0ABU9HTB6</accession>
<evidence type="ECO:0000313" key="3">
    <source>
        <dbReference type="EMBL" id="MEL1243410.1"/>
    </source>
</evidence>
<feature type="domain" description="Glycosyl transferase family 1" evidence="1">
    <location>
        <begin position="204"/>
        <end position="363"/>
    </location>
</feature>
<name>A0ABU9HTB6_9FLAO</name>
<sequence length="385" mass="43446">MELNRKKLIIGITADASVELIHGQLKYFVSQGYDVYLMAPGTDRTRAFIEKEGAKLLPIEIERTISPLKDLKSLFQIKKILKEVKPDIVNFGTPKVSLLGMIAAKMTGVPFRIYTCRGFRFEHEKGMKRKFLISLEKVTAKCAHKIICISNSVKDLGIKEGIFTAKKTLTIGRGSSNGINLDIFYPRQNEQAKLAGMRETYKLGDNFVFGFVGRIVDRKGIKELYEAFDKYHSENKNTRLLVVGAPYWDQIADKTLIDKFNAHPGIVMAGLQPHNEVPYFLSLMDTFILPAWWEGFGNVLIQAAATGIPIITTDSTGCKDAVSNGFNGKFVPPHEIGALVDMMRYFHTHPEEIKVFGENGLKWAQNFRSETIWKGMQDIYEHTAK</sequence>
<dbReference type="PANTHER" id="PTHR45947">
    <property type="entry name" value="SULFOQUINOVOSYL TRANSFERASE SQD2"/>
    <property type="match status" value="1"/>
</dbReference>
<dbReference type="InterPro" id="IPR028098">
    <property type="entry name" value="Glyco_trans_4-like_N"/>
</dbReference>
<comment type="caution">
    <text evidence="3">The sequence shown here is derived from an EMBL/GenBank/DDBJ whole genome shotgun (WGS) entry which is preliminary data.</text>
</comment>
<evidence type="ECO:0000313" key="4">
    <source>
        <dbReference type="Proteomes" id="UP001464555"/>
    </source>
</evidence>
<dbReference type="EMBL" id="JBBYHR010000002">
    <property type="protein sequence ID" value="MEL1243410.1"/>
    <property type="molecule type" value="Genomic_DNA"/>
</dbReference>
<dbReference type="PANTHER" id="PTHR45947:SF3">
    <property type="entry name" value="SULFOQUINOVOSYL TRANSFERASE SQD2"/>
    <property type="match status" value="1"/>
</dbReference>
<reference evidence="3 4" key="1">
    <citation type="submission" date="2024-04" db="EMBL/GenBank/DDBJ databases">
        <title>Flavobacterium sp. DGU11 16S ribosomal RNA gene Genome sequencing and assembly.</title>
        <authorList>
            <person name="Park S."/>
        </authorList>
    </citation>
    <scope>NUCLEOTIDE SEQUENCE [LARGE SCALE GENOMIC DNA]</scope>
    <source>
        <strain evidence="3 4">DGU11</strain>
    </source>
</reference>
<gene>
    <name evidence="3" type="ORF">AAEO56_03980</name>
</gene>
<organism evidence="3 4">
    <name type="scientific">Flavobacterium arundinis</name>
    <dbReference type="NCBI Taxonomy" id="3139143"/>
    <lineage>
        <taxon>Bacteria</taxon>
        <taxon>Pseudomonadati</taxon>
        <taxon>Bacteroidota</taxon>
        <taxon>Flavobacteriia</taxon>
        <taxon>Flavobacteriales</taxon>
        <taxon>Flavobacteriaceae</taxon>
        <taxon>Flavobacterium</taxon>
    </lineage>
</organism>
<feature type="domain" description="Glycosyltransferase subfamily 4-like N-terminal" evidence="2">
    <location>
        <begin position="24"/>
        <end position="150"/>
    </location>
</feature>
<dbReference type="Gene3D" id="3.40.50.2000">
    <property type="entry name" value="Glycogen Phosphorylase B"/>
    <property type="match status" value="2"/>
</dbReference>
<keyword evidence="4" id="KW-1185">Reference proteome</keyword>
<dbReference type="Pfam" id="PF00534">
    <property type="entry name" value="Glycos_transf_1"/>
    <property type="match status" value="1"/>
</dbReference>
<evidence type="ECO:0000259" key="1">
    <source>
        <dbReference type="Pfam" id="PF00534"/>
    </source>
</evidence>
<dbReference type="Pfam" id="PF13477">
    <property type="entry name" value="Glyco_trans_4_2"/>
    <property type="match status" value="1"/>
</dbReference>
<dbReference type="InterPro" id="IPR050194">
    <property type="entry name" value="Glycosyltransferase_grp1"/>
</dbReference>
<dbReference type="CDD" id="cd03808">
    <property type="entry name" value="GT4_CapM-like"/>
    <property type="match status" value="1"/>
</dbReference>
<dbReference type="RefSeq" id="WP_341695730.1">
    <property type="nucleotide sequence ID" value="NZ_JBBYHR010000002.1"/>
</dbReference>
<dbReference type="InterPro" id="IPR001296">
    <property type="entry name" value="Glyco_trans_1"/>
</dbReference>